<evidence type="ECO:0000256" key="4">
    <source>
        <dbReference type="ARBA" id="ARBA00022679"/>
    </source>
</evidence>
<feature type="transmembrane region" description="Helical" evidence="8">
    <location>
        <begin position="128"/>
        <end position="147"/>
    </location>
</feature>
<accession>A0ABQ6HJM6</accession>
<organism evidence="10 11">
    <name type="scientific">Arsenicicoccus piscis</name>
    <dbReference type="NCBI Taxonomy" id="673954"/>
    <lineage>
        <taxon>Bacteria</taxon>
        <taxon>Bacillati</taxon>
        <taxon>Actinomycetota</taxon>
        <taxon>Actinomycetes</taxon>
        <taxon>Micrococcales</taxon>
        <taxon>Intrasporangiaceae</taxon>
        <taxon>Arsenicicoccus</taxon>
    </lineage>
</organism>
<feature type="transmembrane region" description="Helical" evidence="8">
    <location>
        <begin position="337"/>
        <end position="359"/>
    </location>
</feature>
<keyword evidence="11" id="KW-1185">Reference proteome</keyword>
<keyword evidence="2" id="KW-1003">Cell membrane</keyword>
<evidence type="ECO:0000256" key="8">
    <source>
        <dbReference type="SAM" id="Phobius"/>
    </source>
</evidence>
<keyword evidence="4" id="KW-0808">Transferase</keyword>
<reference evidence="11" key="1">
    <citation type="journal article" date="2019" name="Int. J. Syst. Evol. Microbiol.">
        <title>The Global Catalogue of Microorganisms (GCM) 10K type strain sequencing project: providing services to taxonomists for standard genome sequencing and annotation.</title>
        <authorList>
            <consortium name="The Broad Institute Genomics Platform"/>
            <consortium name="The Broad Institute Genome Sequencing Center for Infectious Disease"/>
            <person name="Wu L."/>
            <person name="Ma J."/>
        </authorList>
    </citation>
    <scope>NUCLEOTIDE SEQUENCE [LARGE SCALE GENOMIC DNA]</scope>
    <source>
        <strain evidence="11">NBRC 105830</strain>
    </source>
</reference>
<feature type="transmembrane region" description="Helical" evidence="8">
    <location>
        <begin position="194"/>
        <end position="214"/>
    </location>
</feature>
<keyword evidence="5 8" id="KW-0812">Transmembrane</keyword>
<keyword evidence="6 8" id="KW-1133">Transmembrane helix</keyword>
<feature type="transmembrane region" description="Helical" evidence="8">
    <location>
        <begin position="159"/>
        <end position="188"/>
    </location>
</feature>
<dbReference type="RefSeq" id="WP_284283490.1">
    <property type="nucleotide sequence ID" value="NZ_BSUJ01000001.1"/>
</dbReference>
<evidence type="ECO:0000256" key="5">
    <source>
        <dbReference type="ARBA" id="ARBA00022692"/>
    </source>
</evidence>
<feature type="transmembrane region" description="Helical" evidence="8">
    <location>
        <begin position="304"/>
        <end position="325"/>
    </location>
</feature>
<comment type="caution">
    <text evidence="10">The sequence shown here is derived from an EMBL/GenBank/DDBJ whole genome shotgun (WGS) entry which is preliminary data.</text>
</comment>
<proteinExistence type="predicted"/>
<evidence type="ECO:0000256" key="3">
    <source>
        <dbReference type="ARBA" id="ARBA00022676"/>
    </source>
</evidence>
<dbReference type="EMBL" id="BSUJ01000001">
    <property type="protein sequence ID" value="GMA18350.1"/>
    <property type="molecule type" value="Genomic_DNA"/>
</dbReference>
<dbReference type="InterPro" id="IPR038731">
    <property type="entry name" value="RgtA/B/C-like"/>
</dbReference>
<dbReference type="PANTHER" id="PTHR33908">
    <property type="entry name" value="MANNOSYLTRANSFERASE YKCB-RELATED"/>
    <property type="match status" value="1"/>
</dbReference>
<keyword evidence="7 8" id="KW-0472">Membrane</keyword>
<comment type="subcellular location">
    <subcellularLocation>
        <location evidence="1">Cell membrane</location>
        <topology evidence="1">Multi-pass membrane protein</topology>
    </subcellularLocation>
</comment>
<feature type="transmembrane region" description="Helical" evidence="8">
    <location>
        <begin position="102"/>
        <end position="122"/>
    </location>
</feature>
<name>A0ABQ6HJM6_9MICO</name>
<sequence>MSRRTVLAVLLVIPPLVLAMLALPVVYGVPLWRDEYATWIFSGLSLRQLWTATGHVDRVFLPYYAFTDVLRTLGASQSGLRLVSLLASMGTVTLVQLMGRRLWNAMAGFIAALVIATNPTFVLTAAGARSYALSTLFMTIAAWVIIVRPRHLSLRVRWWIYLVCITLALHMHLFSGLAIAPHLIWMALRVRSRFWHVALAWVLAGLAAMPLFVVSRGQASQVSWIAEPTWMSTVAQTAWATGGDLKTVGVTSTLLVSACAALGAWLSIRRRRVDPTWLIALLLWLGPVVGLTLVSLLSSPVSLWRYYLSTAVGAGLLVGYGASAVRHLIWPRRHPDVGNATIVALLVAAVAACCVPPLLVGRPSTTTVEGHPVVDQALTRTLRAGDQVVVHQGYSETGYVASFADQLHDSAWTRDATAALVGGQPSDVVRRVTAVDPAHASLATVASSATDPRASGRVVHLALYSGPESALTRASFTGCRPTPEAQPPNGSYGQTVVQVYTCTTEF</sequence>
<evidence type="ECO:0000313" key="10">
    <source>
        <dbReference type="EMBL" id="GMA18350.1"/>
    </source>
</evidence>
<dbReference type="PANTHER" id="PTHR33908:SF11">
    <property type="entry name" value="MEMBRANE PROTEIN"/>
    <property type="match status" value="1"/>
</dbReference>
<evidence type="ECO:0000259" key="9">
    <source>
        <dbReference type="Pfam" id="PF13231"/>
    </source>
</evidence>
<dbReference type="Proteomes" id="UP001157109">
    <property type="component" value="Unassembled WGS sequence"/>
</dbReference>
<dbReference type="InterPro" id="IPR050297">
    <property type="entry name" value="LipidA_mod_glycosyltrf_83"/>
</dbReference>
<feature type="transmembrane region" description="Helical" evidence="8">
    <location>
        <begin position="277"/>
        <end position="298"/>
    </location>
</feature>
<evidence type="ECO:0000313" key="11">
    <source>
        <dbReference type="Proteomes" id="UP001157109"/>
    </source>
</evidence>
<feature type="domain" description="Glycosyltransferase RgtA/B/C/D-like" evidence="9">
    <location>
        <begin position="69"/>
        <end position="213"/>
    </location>
</feature>
<evidence type="ECO:0000256" key="2">
    <source>
        <dbReference type="ARBA" id="ARBA00022475"/>
    </source>
</evidence>
<gene>
    <name evidence="10" type="ORF">GCM10025862_03710</name>
</gene>
<evidence type="ECO:0000256" key="1">
    <source>
        <dbReference type="ARBA" id="ARBA00004651"/>
    </source>
</evidence>
<keyword evidence="3" id="KW-0328">Glycosyltransferase</keyword>
<evidence type="ECO:0000256" key="7">
    <source>
        <dbReference type="ARBA" id="ARBA00023136"/>
    </source>
</evidence>
<dbReference type="Pfam" id="PF13231">
    <property type="entry name" value="PMT_2"/>
    <property type="match status" value="1"/>
</dbReference>
<protein>
    <recommendedName>
        <fullName evidence="9">Glycosyltransferase RgtA/B/C/D-like domain-containing protein</fullName>
    </recommendedName>
</protein>
<evidence type="ECO:0000256" key="6">
    <source>
        <dbReference type="ARBA" id="ARBA00022989"/>
    </source>
</evidence>